<dbReference type="PANTHER" id="PTHR13054:SF2">
    <property type="entry name" value="PROTEIN DGCR6"/>
    <property type="match status" value="1"/>
</dbReference>
<evidence type="ECO:0000256" key="1">
    <source>
        <dbReference type="ARBA" id="ARBA00005939"/>
    </source>
</evidence>
<dbReference type="PANTHER" id="PTHR13054">
    <property type="entry name" value="DIGEORGE SYNDROME CRITICAL REGION 6 DGCR6 FAMILY MEMBER"/>
    <property type="match status" value="1"/>
</dbReference>
<reference evidence="2 3" key="1">
    <citation type="submission" date="2024-05" db="EMBL/GenBank/DDBJ databases">
        <authorList>
            <person name="Wallberg A."/>
        </authorList>
    </citation>
    <scope>NUCLEOTIDE SEQUENCE [LARGE SCALE GENOMIC DNA]</scope>
</reference>
<dbReference type="EMBL" id="CAXKWB010096937">
    <property type="protein sequence ID" value="CAL4221107.1"/>
    <property type="molecule type" value="Genomic_DNA"/>
</dbReference>
<comment type="caution">
    <text evidence="2">The sequence shown here is derived from an EMBL/GenBank/DDBJ whole genome shotgun (WGS) entry which is preliminary data.</text>
</comment>
<accession>A0AAV2SPU1</accession>
<dbReference type="Pfam" id="PF07324">
    <property type="entry name" value="DGCR6"/>
    <property type="match status" value="1"/>
</dbReference>
<dbReference type="InterPro" id="IPR010849">
    <property type="entry name" value="Gonadal"/>
</dbReference>
<protein>
    <recommendedName>
        <fullName evidence="4">Gonadal protein gdl</fullName>
    </recommendedName>
</protein>
<evidence type="ECO:0000313" key="3">
    <source>
        <dbReference type="Proteomes" id="UP001497623"/>
    </source>
</evidence>
<proteinExistence type="inferred from homology"/>
<comment type="similarity">
    <text evidence="1">Belongs to the gonadal family.</text>
</comment>
<name>A0AAV2SPU1_MEGNR</name>
<dbReference type="AlphaFoldDB" id="A0AAV2SPU1"/>
<dbReference type="Proteomes" id="UP001497623">
    <property type="component" value="Unassembled WGS sequence"/>
</dbReference>
<sequence>MYHQSGNGISSQQRLYELQERLQNMSKKIPIKYQHKLGLESLSTLAHLLLDDTVYQIVVELTELQQMQEKILHQQRSQIVNRHKTEQNALLKTQQQEVISAKSQGKEHVAARLSILHKQQNAELTDKHKLEILNLDEKILKTLDQKVAEQQSTLEQVGVPCFFVTDDAIEIRLQIYILGFIVKLGNIKVPP</sequence>
<gene>
    <name evidence="2" type="ORF">MNOR_LOCUS39105</name>
</gene>
<organism evidence="2 3">
    <name type="scientific">Meganyctiphanes norvegica</name>
    <name type="common">Northern krill</name>
    <name type="synonym">Thysanopoda norvegica</name>
    <dbReference type="NCBI Taxonomy" id="48144"/>
    <lineage>
        <taxon>Eukaryota</taxon>
        <taxon>Metazoa</taxon>
        <taxon>Ecdysozoa</taxon>
        <taxon>Arthropoda</taxon>
        <taxon>Crustacea</taxon>
        <taxon>Multicrustacea</taxon>
        <taxon>Malacostraca</taxon>
        <taxon>Eumalacostraca</taxon>
        <taxon>Eucarida</taxon>
        <taxon>Euphausiacea</taxon>
        <taxon>Euphausiidae</taxon>
        <taxon>Meganyctiphanes</taxon>
    </lineage>
</organism>
<keyword evidence="3" id="KW-1185">Reference proteome</keyword>
<evidence type="ECO:0000313" key="2">
    <source>
        <dbReference type="EMBL" id="CAL4221107.1"/>
    </source>
</evidence>
<evidence type="ECO:0008006" key="4">
    <source>
        <dbReference type="Google" id="ProtNLM"/>
    </source>
</evidence>